<dbReference type="PANTHER" id="PTHR34220">
    <property type="entry name" value="SENSOR HISTIDINE KINASE YPDA"/>
    <property type="match status" value="1"/>
</dbReference>
<keyword evidence="4" id="KW-1185">Reference proteome</keyword>
<proteinExistence type="predicted"/>
<evidence type="ECO:0000313" key="4">
    <source>
        <dbReference type="Proteomes" id="UP000248745"/>
    </source>
</evidence>
<comment type="caution">
    <text evidence="3">The sequence shown here is derived from an EMBL/GenBank/DDBJ whole genome shotgun (WGS) entry which is preliminary data.</text>
</comment>
<evidence type="ECO:0000259" key="2">
    <source>
        <dbReference type="Pfam" id="PF06580"/>
    </source>
</evidence>
<keyword evidence="1" id="KW-0812">Transmembrane</keyword>
<dbReference type="RefSeq" id="WP_110997117.1">
    <property type="nucleotide sequence ID" value="NZ_QKTW01000002.1"/>
</dbReference>
<evidence type="ECO:0000313" key="3">
    <source>
        <dbReference type="EMBL" id="PZF74911.1"/>
    </source>
</evidence>
<dbReference type="Proteomes" id="UP000248745">
    <property type="component" value="Unassembled WGS sequence"/>
</dbReference>
<evidence type="ECO:0000256" key="1">
    <source>
        <dbReference type="SAM" id="Phobius"/>
    </source>
</evidence>
<dbReference type="PANTHER" id="PTHR34220:SF7">
    <property type="entry name" value="SENSOR HISTIDINE KINASE YPDA"/>
    <property type="match status" value="1"/>
</dbReference>
<feature type="domain" description="Signal transduction histidine kinase internal region" evidence="2">
    <location>
        <begin position="159"/>
        <end position="234"/>
    </location>
</feature>
<dbReference type="GO" id="GO:0000155">
    <property type="term" value="F:phosphorelay sensor kinase activity"/>
    <property type="evidence" value="ECO:0007669"/>
    <property type="project" value="InterPro"/>
</dbReference>
<sequence>MKKSVIILLHIGYWLLFLLLLAFITLILARSSPRTVNINFRGFFLSQWMPVIAGMAVVPGLISFYSFYTVLFDRLFIRRRILLLIISFIVVPLLAAFIGEIMLGFAGLPFSIPSAIEEIIFIGYGALMNGVIGLVLRGFVTSYADIKVKEELGNKNHEMEMALIKAQLNPHFLFNTINNIDVLISMDPPKASLYLNKLSDIMRFMLYEAKTELVPLSQELSYLEKYIDLQRIRSVNPDYVHYSVSGNPEHLMIAPMLLLPFVENAFKHSENRKMDQGIKVQISITDTTISFVCENHYSDHAYHEPEYGGLGNQLIGRRIALLYPDKHALEITKTDHFYTVKLVLEADEN</sequence>
<dbReference type="Pfam" id="PF06580">
    <property type="entry name" value="His_kinase"/>
    <property type="match status" value="1"/>
</dbReference>
<dbReference type="OrthoDB" id="9792992at2"/>
<gene>
    <name evidence="3" type="ORF">DN068_01565</name>
</gene>
<accession>A0A2W2AI27</accession>
<dbReference type="InterPro" id="IPR050640">
    <property type="entry name" value="Bact_2-comp_sensor_kinase"/>
</dbReference>
<feature type="transmembrane region" description="Helical" evidence="1">
    <location>
        <begin position="7"/>
        <end position="28"/>
    </location>
</feature>
<keyword evidence="1" id="KW-1133">Transmembrane helix</keyword>
<dbReference type="InterPro" id="IPR010559">
    <property type="entry name" value="Sig_transdc_His_kin_internal"/>
</dbReference>
<dbReference type="GO" id="GO:0016020">
    <property type="term" value="C:membrane"/>
    <property type="evidence" value="ECO:0007669"/>
    <property type="project" value="InterPro"/>
</dbReference>
<feature type="transmembrane region" description="Helical" evidence="1">
    <location>
        <begin position="119"/>
        <end position="140"/>
    </location>
</feature>
<feature type="transmembrane region" description="Helical" evidence="1">
    <location>
        <begin position="48"/>
        <end position="70"/>
    </location>
</feature>
<keyword evidence="1" id="KW-0472">Membrane</keyword>
<protein>
    <recommendedName>
        <fullName evidence="2">Signal transduction histidine kinase internal region domain-containing protein</fullName>
    </recommendedName>
</protein>
<organism evidence="3 4">
    <name type="scientific">Taibaiella soli</name>
    <dbReference type="NCBI Taxonomy" id="1649169"/>
    <lineage>
        <taxon>Bacteria</taxon>
        <taxon>Pseudomonadati</taxon>
        <taxon>Bacteroidota</taxon>
        <taxon>Chitinophagia</taxon>
        <taxon>Chitinophagales</taxon>
        <taxon>Chitinophagaceae</taxon>
        <taxon>Taibaiella</taxon>
    </lineage>
</organism>
<reference evidence="3 4" key="1">
    <citation type="submission" date="2018-06" db="EMBL/GenBank/DDBJ databases">
        <title>Mucibacter soli gen. nov., sp. nov., a new member of the family Chitinophagaceae producing mucin.</title>
        <authorList>
            <person name="Kim M.-K."/>
            <person name="Park S."/>
            <person name="Kim T.-S."/>
            <person name="Joung Y."/>
            <person name="Han J.-H."/>
            <person name="Kim S.B."/>
        </authorList>
    </citation>
    <scope>NUCLEOTIDE SEQUENCE [LARGE SCALE GENOMIC DNA]</scope>
    <source>
        <strain evidence="3 4">R1-15</strain>
    </source>
</reference>
<dbReference type="AlphaFoldDB" id="A0A2W2AI27"/>
<feature type="transmembrane region" description="Helical" evidence="1">
    <location>
        <begin position="82"/>
        <end position="107"/>
    </location>
</feature>
<name>A0A2W2AI27_9BACT</name>
<dbReference type="EMBL" id="QKTW01000002">
    <property type="protein sequence ID" value="PZF74911.1"/>
    <property type="molecule type" value="Genomic_DNA"/>
</dbReference>